<dbReference type="InterPro" id="IPR002078">
    <property type="entry name" value="Sigma_54_int"/>
</dbReference>
<dbReference type="Gene3D" id="3.40.50.300">
    <property type="entry name" value="P-loop containing nucleotide triphosphate hydrolases"/>
    <property type="match status" value="1"/>
</dbReference>
<dbReference type="SMART" id="SM00382">
    <property type="entry name" value="AAA"/>
    <property type="match status" value="1"/>
</dbReference>
<keyword evidence="2" id="KW-0067">ATP-binding</keyword>
<dbReference type="SMART" id="SM00448">
    <property type="entry name" value="REC"/>
    <property type="match status" value="1"/>
</dbReference>
<keyword evidence="9" id="KW-1185">Reference proteome</keyword>
<dbReference type="CDD" id="cd00009">
    <property type="entry name" value="AAA"/>
    <property type="match status" value="1"/>
</dbReference>
<dbReference type="InterPro" id="IPR003593">
    <property type="entry name" value="AAA+_ATPase"/>
</dbReference>
<dbReference type="SUPFAM" id="SSF46689">
    <property type="entry name" value="Homeodomain-like"/>
    <property type="match status" value="1"/>
</dbReference>
<evidence type="ECO:0000256" key="4">
    <source>
        <dbReference type="ARBA" id="ARBA00023163"/>
    </source>
</evidence>
<dbReference type="RefSeq" id="WP_092539747.1">
    <property type="nucleotide sequence ID" value="NZ_FOKV01000001.1"/>
</dbReference>
<dbReference type="Proteomes" id="UP000199438">
    <property type="component" value="Unassembled WGS sequence"/>
</dbReference>
<dbReference type="Pfam" id="PF00158">
    <property type="entry name" value="Sigma54_activat"/>
    <property type="match status" value="1"/>
</dbReference>
<evidence type="ECO:0000259" key="7">
    <source>
        <dbReference type="PROSITE" id="PS50110"/>
    </source>
</evidence>
<keyword evidence="5" id="KW-0597">Phosphoprotein</keyword>
<gene>
    <name evidence="8" type="ORF">SAMN04487907_101437</name>
</gene>
<dbReference type="FunFam" id="3.40.50.300:FF:000006">
    <property type="entry name" value="DNA-binding transcriptional regulator NtrC"/>
    <property type="match status" value="1"/>
</dbReference>
<evidence type="ECO:0000256" key="3">
    <source>
        <dbReference type="ARBA" id="ARBA00023015"/>
    </source>
</evidence>
<evidence type="ECO:0000256" key="1">
    <source>
        <dbReference type="ARBA" id="ARBA00022741"/>
    </source>
</evidence>
<protein>
    <submittedName>
        <fullName evidence="8">DNA-binding transcriptional response regulator, NtrC family, contains REC, AAA-type ATPase, and a Fis-type DNA-binding domains</fullName>
    </submittedName>
</protein>
<dbReference type="Pfam" id="PF02954">
    <property type="entry name" value="HTH_8"/>
    <property type="match status" value="1"/>
</dbReference>
<dbReference type="Pfam" id="PF00072">
    <property type="entry name" value="Response_reg"/>
    <property type="match status" value="1"/>
</dbReference>
<dbReference type="OrthoDB" id="5401077at2"/>
<dbReference type="InterPro" id="IPR011006">
    <property type="entry name" value="CheY-like_superfamily"/>
</dbReference>
<dbReference type="PANTHER" id="PTHR32071">
    <property type="entry name" value="TRANSCRIPTIONAL REGULATORY PROTEIN"/>
    <property type="match status" value="1"/>
</dbReference>
<evidence type="ECO:0000259" key="6">
    <source>
        <dbReference type="PROSITE" id="PS50045"/>
    </source>
</evidence>
<dbReference type="PROSITE" id="PS00676">
    <property type="entry name" value="SIGMA54_INTERACT_2"/>
    <property type="match status" value="1"/>
</dbReference>
<dbReference type="AlphaFoldDB" id="A0A1I1DK22"/>
<dbReference type="SUPFAM" id="SSF52172">
    <property type="entry name" value="CheY-like"/>
    <property type="match status" value="1"/>
</dbReference>
<keyword evidence="1" id="KW-0547">Nucleotide-binding</keyword>
<organism evidence="8 9">
    <name type="scientific">Zunongwangia mangrovi</name>
    <dbReference type="NCBI Taxonomy" id="1334022"/>
    <lineage>
        <taxon>Bacteria</taxon>
        <taxon>Pseudomonadati</taxon>
        <taxon>Bacteroidota</taxon>
        <taxon>Flavobacteriia</taxon>
        <taxon>Flavobacteriales</taxon>
        <taxon>Flavobacteriaceae</taxon>
        <taxon>Zunongwangia</taxon>
    </lineage>
</organism>
<dbReference type="Gene3D" id="3.40.50.2300">
    <property type="match status" value="1"/>
</dbReference>
<reference evidence="9" key="1">
    <citation type="submission" date="2016-10" db="EMBL/GenBank/DDBJ databases">
        <authorList>
            <person name="Varghese N."/>
            <person name="Submissions S."/>
        </authorList>
    </citation>
    <scope>NUCLEOTIDE SEQUENCE [LARGE SCALE GENOMIC DNA]</scope>
    <source>
        <strain evidence="9">DSM 24499</strain>
    </source>
</reference>
<feature type="domain" description="Sigma-54 factor interaction" evidence="6">
    <location>
        <begin position="145"/>
        <end position="374"/>
    </location>
</feature>
<dbReference type="InterPro" id="IPR027417">
    <property type="entry name" value="P-loop_NTPase"/>
</dbReference>
<dbReference type="Pfam" id="PF25601">
    <property type="entry name" value="AAA_lid_14"/>
    <property type="match status" value="1"/>
</dbReference>
<evidence type="ECO:0000256" key="5">
    <source>
        <dbReference type="PROSITE-ProRule" id="PRU00169"/>
    </source>
</evidence>
<proteinExistence type="predicted"/>
<dbReference type="InterPro" id="IPR058031">
    <property type="entry name" value="AAA_lid_NorR"/>
</dbReference>
<dbReference type="EMBL" id="FOKV01000001">
    <property type="protein sequence ID" value="SFB75305.1"/>
    <property type="molecule type" value="Genomic_DNA"/>
</dbReference>
<accession>A0A1I1DK22</accession>
<evidence type="ECO:0000313" key="9">
    <source>
        <dbReference type="Proteomes" id="UP000199438"/>
    </source>
</evidence>
<dbReference type="GO" id="GO:0000160">
    <property type="term" value="P:phosphorelay signal transduction system"/>
    <property type="evidence" value="ECO:0007669"/>
    <property type="project" value="InterPro"/>
</dbReference>
<sequence length="448" mass="50267">MQLKNANILVIDDDPDVLTALRIMLKSLANKVVTEKNPNNITSLLEQEKFDVIILDMNFNGVVNTGNEGIFWLNKIKQIDKKVDVILITAYADIDLAIRSLKKGASDFLVKPWKNQKMIEALKSLVEKKSVKPQISRPTAAGNKIIGESEEMQLVFEKLKKVAPTDANVLILGENGTGKDLVARAIHDQSLRKNKPFVKVDVGALTESLFESELFGYKKGAFTDAREDRKGRFEAANGGTLFLDEIGNISLRQQARLLTVLQNRTITPLGSNESIPIDIRLICATNLELSDLADENTFRKDLIYRINTVDLTVPPLRERGNDITLLSRYFTDMYAEKYFKGPFSFDKEFFSKLKSHSFPGNVRELQYVLERAVIMADGDTLAAEDLVFSGLEKSVTTSTGIQETNLETVEKQTILKVIEKNKGNISKSAKELGITRAALYRRLNKYDL</sequence>
<feature type="domain" description="Response regulatory" evidence="7">
    <location>
        <begin position="7"/>
        <end position="126"/>
    </location>
</feature>
<keyword evidence="4" id="KW-0804">Transcription</keyword>
<dbReference type="SUPFAM" id="SSF52540">
    <property type="entry name" value="P-loop containing nucleoside triphosphate hydrolases"/>
    <property type="match status" value="1"/>
</dbReference>
<dbReference type="GO" id="GO:0006355">
    <property type="term" value="P:regulation of DNA-templated transcription"/>
    <property type="evidence" value="ECO:0007669"/>
    <property type="project" value="InterPro"/>
</dbReference>
<keyword evidence="3" id="KW-0805">Transcription regulation</keyword>
<evidence type="ECO:0000313" key="8">
    <source>
        <dbReference type="EMBL" id="SFB75305.1"/>
    </source>
</evidence>
<feature type="modified residue" description="4-aspartylphosphate" evidence="5">
    <location>
        <position position="56"/>
    </location>
</feature>
<dbReference type="Gene3D" id="1.10.8.60">
    <property type="match status" value="1"/>
</dbReference>
<evidence type="ECO:0000256" key="2">
    <source>
        <dbReference type="ARBA" id="ARBA00022840"/>
    </source>
</evidence>
<dbReference type="Gene3D" id="1.10.10.60">
    <property type="entry name" value="Homeodomain-like"/>
    <property type="match status" value="1"/>
</dbReference>
<name>A0A1I1DK22_9FLAO</name>
<dbReference type="InterPro" id="IPR009057">
    <property type="entry name" value="Homeodomain-like_sf"/>
</dbReference>
<dbReference type="PRINTS" id="PR01590">
    <property type="entry name" value="HTHFIS"/>
</dbReference>
<dbReference type="PROSITE" id="PS50110">
    <property type="entry name" value="RESPONSE_REGULATORY"/>
    <property type="match status" value="1"/>
</dbReference>
<dbReference type="InterPro" id="IPR025943">
    <property type="entry name" value="Sigma_54_int_dom_ATP-bd_2"/>
</dbReference>
<dbReference type="STRING" id="1334022.SAMN04487907_101437"/>
<dbReference type="InterPro" id="IPR001789">
    <property type="entry name" value="Sig_transdc_resp-reg_receiver"/>
</dbReference>
<keyword evidence="8" id="KW-0238">DNA-binding</keyword>
<dbReference type="PANTHER" id="PTHR32071:SF113">
    <property type="entry name" value="ALGINATE BIOSYNTHESIS TRANSCRIPTIONAL REGULATORY PROTEIN ALGB"/>
    <property type="match status" value="1"/>
</dbReference>
<dbReference type="GO" id="GO:0005524">
    <property type="term" value="F:ATP binding"/>
    <property type="evidence" value="ECO:0007669"/>
    <property type="project" value="UniProtKB-KW"/>
</dbReference>
<dbReference type="PROSITE" id="PS50045">
    <property type="entry name" value="SIGMA54_INTERACT_4"/>
    <property type="match status" value="1"/>
</dbReference>
<dbReference type="GO" id="GO:0043565">
    <property type="term" value="F:sequence-specific DNA binding"/>
    <property type="evidence" value="ECO:0007669"/>
    <property type="project" value="InterPro"/>
</dbReference>
<dbReference type="InterPro" id="IPR002197">
    <property type="entry name" value="HTH_Fis"/>
</dbReference>